<accession>D4JT06</accession>
<feature type="transmembrane region" description="Helical" evidence="1">
    <location>
        <begin position="67"/>
        <end position="88"/>
    </location>
</feature>
<name>D4JT06_9FIRM</name>
<dbReference type="Proteomes" id="UP000008803">
    <property type="component" value="Chromosome"/>
</dbReference>
<dbReference type="KEGG" id="esu:EUS_10190"/>
<dbReference type="EMBL" id="FP929044">
    <property type="protein sequence ID" value="CBK96225.1"/>
    <property type="molecule type" value="Genomic_DNA"/>
</dbReference>
<sequence length="128" mass="14392">MAKEITLTEILKFFFDRITDPLGLPINALYEHLIIVMISQFAFRCAYQFIGDLYSGGYISGGKIGSILHWVVRALFYFVFWAITYGAIMVGKWIIANKYIFITAVGIVLVLIIAAYAGVAIKNRKTAE</sequence>
<dbReference type="HOGENOM" id="CLU_1956308_0_0_9"/>
<evidence type="ECO:0000313" key="3">
    <source>
        <dbReference type="Proteomes" id="UP000008803"/>
    </source>
</evidence>
<protein>
    <submittedName>
        <fullName evidence="2">Uncharacterized protein</fullName>
    </submittedName>
</protein>
<keyword evidence="1" id="KW-0472">Membrane</keyword>
<evidence type="ECO:0000256" key="1">
    <source>
        <dbReference type="SAM" id="Phobius"/>
    </source>
</evidence>
<keyword evidence="1" id="KW-1133">Transmembrane helix</keyword>
<reference evidence="2 3" key="1">
    <citation type="submission" date="2010-03" db="EMBL/GenBank/DDBJ databases">
        <title>The genome sequence of Eubacterium siraeum 70/3.</title>
        <authorList>
            <consortium name="metaHIT consortium -- http://www.metahit.eu/"/>
            <person name="Pajon A."/>
            <person name="Turner K."/>
            <person name="Parkhill J."/>
            <person name="Duncan S."/>
            <person name="Flint H."/>
        </authorList>
    </citation>
    <scope>NUCLEOTIDE SEQUENCE [LARGE SCALE GENOMIC DNA]</scope>
    <source>
        <strain evidence="2 3">70/3</strain>
    </source>
</reference>
<proteinExistence type="predicted"/>
<feature type="transmembrane region" description="Helical" evidence="1">
    <location>
        <begin position="100"/>
        <end position="121"/>
    </location>
</feature>
<reference evidence="2 3" key="2">
    <citation type="submission" date="2010-03" db="EMBL/GenBank/DDBJ databases">
        <authorList>
            <person name="Pajon A."/>
        </authorList>
    </citation>
    <scope>NUCLEOTIDE SEQUENCE [LARGE SCALE GENOMIC DNA]</scope>
    <source>
        <strain evidence="2 3">70/3</strain>
    </source>
</reference>
<evidence type="ECO:0000313" key="2">
    <source>
        <dbReference type="EMBL" id="CBK96225.1"/>
    </source>
</evidence>
<keyword evidence="1" id="KW-0812">Transmembrane</keyword>
<dbReference type="BioCyc" id="ESIR657319:G136K-862-MONOMER"/>
<gene>
    <name evidence="2" type="ORF">EUS_10190</name>
</gene>
<organism evidence="2 3">
    <name type="scientific">[Eubacterium] siraeum 70/3</name>
    <dbReference type="NCBI Taxonomy" id="657319"/>
    <lineage>
        <taxon>Bacteria</taxon>
        <taxon>Bacillati</taxon>
        <taxon>Bacillota</taxon>
        <taxon>Clostridia</taxon>
        <taxon>Eubacteriales</taxon>
        <taxon>Oscillospiraceae</taxon>
        <taxon>Oscillospiraceae incertae sedis</taxon>
    </lineage>
</organism>
<dbReference type="AlphaFoldDB" id="D4JT06"/>